<evidence type="ECO:0000313" key="2">
    <source>
        <dbReference type="EMBL" id="MBC2399756.1"/>
    </source>
</evidence>
<comment type="caution">
    <text evidence="2">The sequence shown here is derived from an EMBL/GenBank/DDBJ whole genome shotgun (WGS) entry which is preliminary data.</text>
</comment>
<proteinExistence type="predicted"/>
<dbReference type="RefSeq" id="WP_035149682.1">
    <property type="nucleotide sequence ID" value="NZ_JAAZWO010000035.1"/>
</dbReference>
<sequence length="88" mass="9993">MQLMSVGQFIFTVFLISIILLAIFAVLVYIFRLLEKICNKAEGIKEGENRKAVEVARNLLSMEMDLLTVVQATGLSKEEIEKIKEDMN</sequence>
<organism evidence="2 3">
    <name type="scientific">Clostridium tetanomorphum</name>
    <dbReference type="NCBI Taxonomy" id="1553"/>
    <lineage>
        <taxon>Bacteria</taxon>
        <taxon>Bacillati</taxon>
        <taxon>Bacillota</taxon>
        <taxon>Clostridia</taxon>
        <taxon>Eubacteriales</taxon>
        <taxon>Clostridiaceae</taxon>
        <taxon>Clostridium</taxon>
    </lineage>
</organism>
<evidence type="ECO:0000256" key="1">
    <source>
        <dbReference type="SAM" id="Phobius"/>
    </source>
</evidence>
<evidence type="ECO:0000313" key="3">
    <source>
        <dbReference type="Proteomes" id="UP000563151"/>
    </source>
</evidence>
<keyword evidence="1" id="KW-0472">Membrane</keyword>
<feature type="transmembrane region" description="Helical" evidence="1">
    <location>
        <begin position="6"/>
        <end position="31"/>
    </location>
</feature>
<reference evidence="2 3" key="1">
    <citation type="submission" date="2020-04" db="EMBL/GenBank/DDBJ databases">
        <title>Genomic insights into acetone-butanol-ethanol (ABE) fermentation by sequencing solventogenic clostridia strains.</title>
        <authorList>
            <person name="Brown S."/>
        </authorList>
    </citation>
    <scope>NUCLEOTIDE SEQUENCE [LARGE SCALE GENOMIC DNA]</scope>
    <source>
        <strain evidence="2 3">DJ011</strain>
    </source>
</reference>
<dbReference type="EMBL" id="JAAZWO010000035">
    <property type="protein sequence ID" value="MBC2399756.1"/>
    <property type="molecule type" value="Genomic_DNA"/>
</dbReference>
<keyword evidence="1" id="KW-0812">Transmembrane</keyword>
<gene>
    <name evidence="2" type="ORF">HGG79_18585</name>
</gene>
<name>A0A923ED29_CLOTT</name>
<keyword evidence="1" id="KW-1133">Transmembrane helix</keyword>
<keyword evidence="3" id="KW-1185">Reference proteome</keyword>
<dbReference type="AlphaFoldDB" id="A0A923ED29"/>
<accession>A0A923ED29</accession>
<dbReference type="Proteomes" id="UP000563151">
    <property type="component" value="Unassembled WGS sequence"/>
</dbReference>
<protein>
    <submittedName>
        <fullName evidence="2">Uncharacterized protein</fullName>
    </submittedName>
</protein>